<organism evidence="1 2">
    <name type="scientific">Fictibacillus macauensis ZFHKF-1</name>
    <dbReference type="NCBI Taxonomy" id="1196324"/>
    <lineage>
        <taxon>Bacteria</taxon>
        <taxon>Bacillati</taxon>
        <taxon>Bacillota</taxon>
        <taxon>Bacilli</taxon>
        <taxon>Bacillales</taxon>
        <taxon>Fictibacillaceae</taxon>
        <taxon>Fictibacillus</taxon>
    </lineage>
</organism>
<dbReference type="AlphaFoldDB" id="I8AJC3"/>
<dbReference type="PATRIC" id="fig|1196324.3.peg.2090"/>
<dbReference type="Proteomes" id="UP000004080">
    <property type="component" value="Unassembled WGS sequence"/>
</dbReference>
<dbReference type="STRING" id="1196324.A374_10223"/>
<proteinExistence type="predicted"/>
<dbReference type="OrthoDB" id="3190733at2"/>
<dbReference type="RefSeq" id="WP_007202129.1">
    <property type="nucleotide sequence ID" value="NZ_AKKV01000025.1"/>
</dbReference>
<reference evidence="1 2" key="1">
    <citation type="journal article" date="2012" name="J. Bacteriol.">
        <title>Genome of Bacillus macauensis ZFHKF-1, a Long-Chain-Forming Bacterium.</title>
        <authorList>
            <person name="Cai L."/>
            <person name="Zhang T."/>
        </authorList>
    </citation>
    <scope>NUCLEOTIDE SEQUENCE [LARGE SCALE GENOMIC DNA]</scope>
    <source>
        <strain evidence="1 2">ZFHKF-1</strain>
    </source>
</reference>
<comment type="caution">
    <text evidence="1">The sequence shown here is derived from an EMBL/GenBank/DDBJ whole genome shotgun (WGS) entry which is preliminary data.</text>
</comment>
<dbReference type="eggNOG" id="COG1191">
    <property type="taxonomic scope" value="Bacteria"/>
</dbReference>
<name>I8AJC3_9BACL</name>
<keyword evidence="2" id="KW-1185">Reference proteome</keyword>
<evidence type="ECO:0000313" key="2">
    <source>
        <dbReference type="Proteomes" id="UP000004080"/>
    </source>
</evidence>
<dbReference type="EMBL" id="AKKV01000025">
    <property type="protein sequence ID" value="EIT85604.1"/>
    <property type="molecule type" value="Genomic_DNA"/>
</dbReference>
<protein>
    <submittedName>
        <fullName evidence="1">Putative RNA polymerase sigma factor SigI</fullName>
    </submittedName>
</protein>
<gene>
    <name evidence="1" type="ORF">A374_10223</name>
</gene>
<sequence length="145" mass="16698">MISWLRRKKTLTGAQIPAAEEDPYTSPAAVVMELKSKAIPPDKEIEHFKHKLLQYGIELQDMPKQTPSRYKARSSALQTAYFIADHEELRDVFLKNRQLPMLSLMPAHHKKSIKRHASYIIAAALIIIEDYHYLKGYLPEQEALS</sequence>
<accession>I8AJC3</accession>
<evidence type="ECO:0000313" key="1">
    <source>
        <dbReference type="EMBL" id="EIT85604.1"/>
    </source>
</evidence>